<organism evidence="2 3">
    <name type="scientific">Spirosoma terrae</name>
    <dbReference type="NCBI Taxonomy" id="1968276"/>
    <lineage>
        <taxon>Bacteria</taxon>
        <taxon>Pseudomonadati</taxon>
        <taxon>Bacteroidota</taxon>
        <taxon>Cytophagia</taxon>
        <taxon>Cytophagales</taxon>
        <taxon>Cytophagaceae</taxon>
        <taxon>Spirosoma</taxon>
    </lineage>
</organism>
<evidence type="ECO:0000313" key="2">
    <source>
        <dbReference type="EMBL" id="NDU95849.1"/>
    </source>
</evidence>
<feature type="chain" id="PRO_5026905434" evidence="1">
    <location>
        <begin position="36"/>
        <end position="1648"/>
    </location>
</feature>
<evidence type="ECO:0000313" key="3">
    <source>
        <dbReference type="Proteomes" id="UP000474175"/>
    </source>
</evidence>
<keyword evidence="1" id="KW-0732">Signal</keyword>
<gene>
    <name evidence="2" type="ORF">GK108_13280</name>
</gene>
<dbReference type="Gene3D" id="2.60.40.3440">
    <property type="match status" value="4"/>
</dbReference>
<dbReference type="Pfam" id="PF17963">
    <property type="entry name" value="Big_9"/>
    <property type="match status" value="4"/>
</dbReference>
<accession>A0A6L9LGT4</accession>
<sequence length="1648" mass="168401">MKKLSTQWCRLLCSSCLTWVTATVCWVLYAPTVLAQESNLTCNAAASTNWVNTPFSLTQTNSGTTTLPINGWNDPGDVIDNGTSNFALTSGTFSDRFIRVGDPTNDYNASGTETYYVGFRVGSGVTAFVGNLTIKTYLNGNQRDVYTTPYTGAITSSNDIGFTTRLSFDAIEVSASGLGAFRVYYPLIRRFCAGTPVASATCNTPIALNFPAYPVIIDDDNTGIAGGALSLGSISDPGNAISTDPADYATLTMLASVAGGSVNLAVKDLVTTYPSGTFVGFDIQNTGLLSIGLLGSIEVTGLLNGSAVAGQVATGSNLLLSAGVASSSGRQTIGFVTTAPINGIKISIKSGLLDVNLLGATRVYSAVFKRFCAATPGLVCNTPTLVTSPTYPVFVNAANTGYTGAISANSGVQNTANLVDADATNYASIVLPVGVAVNANLSVKDQITEYPAGTFAGFDIENTALIGVDALSGIKIETYNNGVPTSESVASGSLASVTSSILSGTGRQTIGFVASVPFDEVKLTVQQTGVDLGTIRVYGAVLTKFSADCPVPDLACNTLTPVANPTHPVYVSGRNTGFTSALCAGCTINNSERAVDSDPSNYASIVLTANALGTASFAVANAIDTYQAGSFAGFHIETPTLVSADVIGSATISLYNNGTLVQAASPSVLLAGVTANLLTSGPNSQTVGIVATVPFDEVKITFNQVATVNLGTVRIYNAIVQKSCSNTIACNNTYFLNRPTFPVVIDAAKTGASGIASVGLGNAIVNEPWNVVSASTSDFASIKNNVSGVASVSLAVVDPVNTFPTGTFAGFTLRRVTNLVTLDLLNALTVTTYLDGQQQESKTGGNLLDLTLILQIFGTTASDFVNVGFVTTKPFDEIKLTVGSLASVAALSGSIDVFGAFIDTRTSSGDGLACAITTNPDFAVTNKNVPVAGNVRTNDIVPTGTTYGPTPTLISGPSGATPTWTLTSSGSFTFTSATPGVYVYSVPVCTTANNCVSEKLTITVLDPTVNTNNPVANPDIVSMTGAPTATTAVTINVRVNDGPGNPGGTLGDPSVVSGPTNGTATIVGGNVQYKPANGFYGTDVFTYQVCETPNQGSPLCSTATVTITVKAPNSANTTLVADDYVSTFQGLPVSGNVSTNDSDPEGNTQTVATQNTTIPGKGTFVLTSTGSFTFTPTAGSTGPVDFTYTVSDNGLPSVSASGTLHILVNPFNPNPDFSVSNVGVPTAGSVRTNDIVPVGTTYGPTATLVSQPSGSSPTLTLTSTGSYTFTSTTPGVYVYSVPVCATATYCVSQSLTITVLDPNVTTNRPVVNPDFALIIGSPTAPPPVNINVKANDGPGNTGGTLGDPTIAQGPSNGTASIVGGNVQYTPNAGFYGVDVLTYQVCEPGSSTNCATATVTITVQAPGGPTVVSINDDYVSTSGGTQATGNVLNNDLGNNLNVSNTGTTTTSSGTLVITNTGSFTFTPAPGVTGPTEFTYTACDAAGTCGSATIHVLVNQGFPDLTPSQFLSSAQIAEGQTVDVLVSIRNVSGTSTNGTVRFYVTNYVPSTGLTMVVNTDPSVTIGGTSYQLNTSDFAISSNNFAFTLESVAGPSGVISANGRKFIAFKITRATGSTKGDVTNTVTIEDGTGGGETPVNNNTISNRFFKQ</sequence>
<proteinExistence type="predicted"/>
<dbReference type="NCBIfam" id="NF012211">
    <property type="entry name" value="tand_rpt_95"/>
    <property type="match status" value="2"/>
</dbReference>
<name>A0A6L9LGT4_9BACT</name>
<reference evidence="2 3" key="1">
    <citation type="submission" date="2020-02" db="EMBL/GenBank/DDBJ databases">
        <title>Draft genome sequence of two Spirosoma agri KCTC 52727 and Spirosoma terrae KCTC 52035.</title>
        <authorList>
            <person name="Rojas J."/>
            <person name="Ambika Manirajan B."/>
            <person name="Suarez C."/>
            <person name="Ratering S."/>
            <person name="Schnell S."/>
        </authorList>
    </citation>
    <scope>NUCLEOTIDE SEQUENCE [LARGE SCALE GENOMIC DNA]</scope>
    <source>
        <strain evidence="2 3">KCTC 52035</strain>
    </source>
</reference>
<keyword evidence="3" id="KW-1185">Reference proteome</keyword>
<dbReference type="Proteomes" id="UP000474175">
    <property type="component" value="Unassembled WGS sequence"/>
</dbReference>
<feature type="signal peptide" evidence="1">
    <location>
        <begin position="1"/>
        <end position="35"/>
    </location>
</feature>
<dbReference type="RefSeq" id="WP_163948756.1">
    <property type="nucleotide sequence ID" value="NZ_JAAFZH010000005.1"/>
</dbReference>
<protein>
    <submittedName>
        <fullName evidence="2">Tandem-95 repeat protein</fullName>
    </submittedName>
</protein>
<dbReference type="EMBL" id="JAAFZH010000005">
    <property type="protein sequence ID" value="NDU95849.1"/>
    <property type="molecule type" value="Genomic_DNA"/>
</dbReference>
<comment type="caution">
    <text evidence="2">The sequence shown here is derived from an EMBL/GenBank/DDBJ whole genome shotgun (WGS) entry which is preliminary data.</text>
</comment>
<evidence type="ECO:0000256" key="1">
    <source>
        <dbReference type="SAM" id="SignalP"/>
    </source>
</evidence>